<evidence type="ECO:0008006" key="5">
    <source>
        <dbReference type="Google" id="ProtNLM"/>
    </source>
</evidence>
<protein>
    <recommendedName>
        <fullName evidence="5">PEGA domain-containing protein</fullName>
    </recommendedName>
</protein>
<evidence type="ECO:0000256" key="1">
    <source>
        <dbReference type="SAM" id="MobiDB-lite"/>
    </source>
</evidence>
<keyword evidence="2" id="KW-1133">Transmembrane helix</keyword>
<accession>A0A1M7CJ40</accession>
<dbReference type="AlphaFoldDB" id="A0A1M7CJ40"/>
<dbReference type="EMBL" id="FRBI01000005">
    <property type="protein sequence ID" value="SHL67193.1"/>
    <property type="molecule type" value="Genomic_DNA"/>
</dbReference>
<evidence type="ECO:0000313" key="4">
    <source>
        <dbReference type="Proteomes" id="UP000184111"/>
    </source>
</evidence>
<organism evidence="3 4">
    <name type="scientific">Actinacidiphila paucisporea</name>
    <dbReference type="NCBI Taxonomy" id="310782"/>
    <lineage>
        <taxon>Bacteria</taxon>
        <taxon>Bacillati</taxon>
        <taxon>Actinomycetota</taxon>
        <taxon>Actinomycetes</taxon>
        <taxon>Kitasatosporales</taxon>
        <taxon>Streptomycetaceae</taxon>
        <taxon>Actinacidiphila</taxon>
    </lineage>
</organism>
<dbReference type="STRING" id="310782.SAMN05216499_105254"/>
<feature type="region of interest" description="Disordered" evidence="1">
    <location>
        <begin position="113"/>
        <end position="149"/>
    </location>
</feature>
<gene>
    <name evidence="3" type="ORF">SAMN05216499_105254</name>
</gene>
<dbReference type="Proteomes" id="UP000184111">
    <property type="component" value="Unassembled WGS sequence"/>
</dbReference>
<evidence type="ECO:0000256" key="2">
    <source>
        <dbReference type="SAM" id="Phobius"/>
    </source>
</evidence>
<keyword evidence="2" id="KW-0812">Transmembrane</keyword>
<reference evidence="3 4" key="1">
    <citation type="submission" date="2016-11" db="EMBL/GenBank/DDBJ databases">
        <authorList>
            <person name="Jaros S."/>
            <person name="Januszkiewicz K."/>
            <person name="Wedrychowicz H."/>
        </authorList>
    </citation>
    <scope>NUCLEOTIDE SEQUENCE [LARGE SCALE GENOMIC DNA]</scope>
    <source>
        <strain evidence="3 4">CGMCC 4.2025</strain>
    </source>
</reference>
<proteinExistence type="predicted"/>
<feature type="transmembrane region" description="Helical" evidence="2">
    <location>
        <begin position="80"/>
        <end position="102"/>
    </location>
</feature>
<dbReference type="RefSeq" id="WP_073496654.1">
    <property type="nucleotide sequence ID" value="NZ_FRBI01000005.1"/>
</dbReference>
<keyword evidence="2" id="KW-0472">Membrane</keyword>
<keyword evidence="4" id="KW-1185">Reference proteome</keyword>
<evidence type="ECO:0000313" key="3">
    <source>
        <dbReference type="EMBL" id="SHL67193.1"/>
    </source>
</evidence>
<name>A0A1M7CJ40_9ACTN</name>
<sequence>MAAVLVVLAEARPFGRAGKLGVVIDGHKVGPVRQGETAEFTVEPGPHTVRVTGGGNRSNTVDITVTDGEKYRIVSSSTGLFMAAAMVPLLALILWAFPGLVFRLRIHDPRPVQAPAPEDRASEGDMGGPTGPWWESDPVLAKRYGKSTK</sequence>
<dbReference type="OrthoDB" id="3874143at2"/>